<feature type="domain" description="Spore protein YkvP N-terminal" evidence="1">
    <location>
        <begin position="6"/>
        <end position="108"/>
    </location>
</feature>
<dbReference type="Pfam" id="PF12996">
    <property type="entry name" value="DUF3880"/>
    <property type="match status" value="1"/>
</dbReference>
<dbReference type="RefSeq" id="WP_188432555.1">
    <property type="nucleotide sequence ID" value="NZ_BMEX01000006.1"/>
</dbReference>
<dbReference type="InterPro" id="IPR055259">
    <property type="entry name" value="YkvP/CgeB_Glyco_trans-like"/>
</dbReference>
<protein>
    <recommendedName>
        <fullName evidence="5">Spore maturation protein CgeB</fullName>
    </recommendedName>
</protein>
<dbReference type="InterPro" id="IPR024542">
    <property type="entry name" value="YkvP_N"/>
</dbReference>
<comment type="caution">
    <text evidence="3">The sequence shown here is derived from an EMBL/GenBank/DDBJ whole genome shotgun (WGS) entry which is preliminary data.</text>
</comment>
<reference evidence="4" key="1">
    <citation type="journal article" date="2019" name="Int. J. Syst. Evol. Microbiol.">
        <title>The Global Catalogue of Microorganisms (GCM) 10K type strain sequencing project: providing services to taxonomists for standard genome sequencing and annotation.</title>
        <authorList>
            <consortium name="The Broad Institute Genomics Platform"/>
            <consortium name="The Broad Institute Genome Sequencing Center for Infectious Disease"/>
            <person name="Wu L."/>
            <person name="Ma J."/>
        </authorList>
    </citation>
    <scope>NUCLEOTIDE SEQUENCE [LARGE SCALE GENOMIC DNA]</scope>
    <source>
        <strain evidence="4">CGMCC 1.12404</strain>
    </source>
</reference>
<organism evidence="3 4">
    <name type="scientific">Kroppenstedtia guangzhouensis</name>
    <dbReference type="NCBI Taxonomy" id="1274356"/>
    <lineage>
        <taxon>Bacteria</taxon>
        <taxon>Bacillati</taxon>
        <taxon>Bacillota</taxon>
        <taxon>Bacilli</taxon>
        <taxon>Bacillales</taxon>
        <taxon>Thermoactinomycetaceae</taxon>
        <taxon>Kroppenstedtia</taxon>
    </lineage>
</organism>
<evidence type="ECO:0000313" key="3">
    <source>
        <dbReference type="EMBL" id="GGA48237.1"/>
    </source>
</evidence>
<accession>A0ABQ1GQL1</accession>
<evidence type="ECO:0000259" key="1">
    <source>
        <dbReference type="Pfam" id="PF12996"/>
    </source>
</evidence>
<feature type="domain" description="Spore protein YkvP/CgeB glycosyl transferase-like" evidence="2">
    <location>
        <begin position="170"/>
        <end position="315"/>
    </location>
</feature>
<dbReference type="Pfam" id="PF13524">
    <property type="entry name" value="Glyco_trans_1_2"/>
    <property type="match status" value="1"/>
</dbReference>
<dbReference type="EMBL" id="BMEX01000006">
    <property type="protein sequence ID" value="GGA48237.1"/>
    <property type="molecule type" value="Genomic_DNA"/>
</dbReference>
<name>A0ABQ1GQL1_9BACL</name>
<gene>
    <name evidence="3" type="ORF">GCM10007416_21790</name>
</gene>
<proteinExistence type="predicted"/>
<sequence>MKWYYLENIPNYVHTVPSGFKENRVPLFIPKPDLTPRGLVDELNRYKPDVILTNGWTPFHREPYFRAIRQYCEETRSLHVFWSTEDPLHTDYWGMYILETGQPDVVFTHAFHAPQMYQERGVPSYYLPFACNPRIHRTLPPLPEYQTDISLVANFSNATLDSWRINSLQILLEPLLREKFSVSIWGKGWERGKQLLPFSIPDHVIRGPIPYDRVPHVYASSKMVLGIQNHAELLTRRTWECIGTGGLLITNHTPAVLRHFQPHLHLLTSRRGEETRELAHFLLQNQKTRQKIATHGQQWVHQNHRYAHRIRKMLDIASEMLQVKRNKGKYYKVPSPFLRQEIRTHSTFSSLLPHGELSKNPYLPVRRKQGNRTREIRSGLLFSLASCPDGLDLHQARLKLFLAVCPAKITKITCRFFSCCEDPVHSTPSLTLEKEEQTIAINLPNRKKFYQEPVIISVTSLIRRLIRQRIKTLGVYLYIPVHDHGSVQFLGRQQPKTHALSGVIYYQRFVPRLEITYRNKTHSFLPDWPRFVE</sequence>
<evidence type="ECO:0008006" key="5">
    <source>
        <dbReference type="Google" id="ProtNLM"/>
    </source>
</evidence>
<keyword evidence="4" id="KW-1185">Reference proteome</keyword>
<evidence type="ECO:0000313" key="4">
    <source>
        <dbReference type="Proteomes" id="UP000617979"/>
    </source>
</evidence>
<dbReference type="Proteomes" id="UP000617979">
    <property type="component" value="Unassembled WGS sequence"/>
</dbReference>
<evidence type="ECO:0000259" key="2">
    <source>
        <dbReference type="Pfam" id="PF13524"/>
    </source>
</evidence>